<dbReference type="EMBL" id="SJOI01000001">
    <property type="protein sequence ID" value="TCL05102.1"/>
    <property type="molecule type" value="Genomic_DNA"/>
</dbReference>
<reference evidence="2 3" key="1">
    <citation type="submission" date="2019-02" db="EMBL/GenBank/DDBJ databases">
        <title>Investigation of anaerobic lignin degradation for improved lignocellulosic biofuels.</title>
        <authorList>
            <person name="Deangelis K."/>
        </authorList>
    </citation>
    <scope>NUCLEOTIDE SEQUENCE [LARGE SCALE GENOMIC DNA]</scope>
    <source>
        <strain evidence="2 3">159R</strain>
    </source>
</reference>
<feature type="transmembrane region" description="Helical" evidence="1">
    <location>
        <begin position="56"/>
        <end position="81"/>
    </location>
</feature>
<feature type="transmembrane region" description="Helical" evidence="1">
    <location>
        <begin position="122"/>
        <end position="143"/>
    </location>
</feature>
<dbReference type="AlphaFoldDB" id="A0A4R1NCH9"/>
<keyword evidence="1" id="KW-1133">Transmembrane helix</keyword>
<accession>A0A4R1NCH9</accession>
<keyword evidence="1" id="KW-0812">Transmembrane</keyword>
<evidence type="ECO:0000256" key="1">
    <source>
        <dbReference type="SAM" id="Phobius"/>
    </source>
</evidence>
<evidence type="ECO:0000313" key="2">
    <source>
        <dbReference type="EMBL" id="TCL05102.1"/>
    </source>
</evidence>
<keyword evidence="1" id="KW-0472">Membrane</keyword>
<comment type="caution">
    <text evidence="2">The sequence shown here is derived from an EMBL/GenBank/DDBJ whole genome shotgun (WGS) entry which is preliminary data.</text>
</comment>
<name>A0A4R1NCH9_9GAMM</name>
<gene>
    <name evidence="2" type="ORF">EZJ58_3263</name>
</gene>
<keyword evidence="3" id="KW-1185">Reference proteome</keyword>
<proteinExistence type="predicted"/>
<sequence length="150" mass="15294">MKIECTESTLSCTDITSKINSQDNNSSEKLATALNNAGNSPITSFKYKQHDDKARLTAIAATLAAGTATLGMTVLETWLIASPEARLASLIACTTVGSATGMFIGGKTGLYLSKNISGVPELVGVGIGGLCAGAWGGVSGAILSQVVNNR</sequence>
<dbReference type="Proteomes" id="UP000294555">
    <property type="component" value="Unassembled WGS sequence"/>
</dbReference>
<organism evidence="2 3">
    <name type="scientific">Sodalis ligni</name>
    <dbReference type="NCBI Taxonomy" id="2697027"/>
    <lineage>
        <taxon>Bacteria</taxon>
        <taxon>Pseudomonadati</taxon>
        <taxon>Pseudomonadota</taxon>
        <taxon>Gammaproteobacteria</taxon>
        <taxon>Enterobacterales</taxon>
        <taxon>Bruguierivoracaceae</taxon>
        <taxon>Sodalis</taxon>
    </lineage>
</organism>
<protein>
    <submittedName>
        <fullName evidence="2">Uncharacterized protein</fullName>
    </submittedName>
</protein>
<feature type="transmembrane region" description="Helical" evidence="1">
    <location>
        <begin position="87"/>
        <end position="110"/>
    </location>
</feature>
<dbReference type="RefSeq" id="WP_132923834.1">
    <property type="nucleotide sequence ID" value="NZ_SJOI01000001.1"/>
</dbReference>
<evidence type="ECO:0000313" key="3">
    <source>
        <dbReference type="Proteomes" id="UP000294555"/>
    </source>
</evidence>